<gene>
    <name evidence="8" type="ORF">A9A59_1155</name>
</gene>
<keyword evidence="9" id="KW-1185">Reference proteome</keyword>
<evidence type="ECO:0000256" key="6">
    <source>
        <dbReference type="SAM" id="Phobius"/>
    </source>
</evidence>
<dbReference type="EMBL" id="PDJQ01000001">
    <property type="protein sequence ID" value="PFG73949.1"/>
    <property type="molecule type" value="Genomic_DNA"/>
</dbReference>
<keyword evidence="4 6" id="KW-1133">Transmembrane helix</keyword>
<dbReference type="RefSeq" id="WP_098503372.1">
    <property type="nucleotide sequence ID" value="NZ_PDJQ01000001.1"/>
</dbReference>
<feature type="transmembrane region" description="Helical" evidence="6">
    <location>
        <begin position="15"/>
        <end position="33"/>
    </location>
</feature>
<feature type="transmembrane region" description="Helical" evidence="6">
    <location>
        <begin position="76"/>
        <end position="101"/>
    </location>
</feature>
<dbReference type="AlphaFoldDB" id="A0A2A9HGK5"/>
<name>A0A2A9HGK5_TEPT2</name>
<evidence type="ECO:0000259" key="7">
    <source>
        <dbReference type="Pfam" id="PF13190"/>
    </source>
</evidence>
<protein>
    <submittedName>
        <fullName evidence="8">Cobalt/nickel transport protein</fullName>
    </submittedName>
</protein>
<dbReference type="Pfam" id="PF13190">
    <property type="entry name" value="PDGLE"/>
    <property type="match status" value="1"/>
</dbReference>
<evidence type="ECO:0000256" key="5">
    <source>
        <dbReference type="ARBA" id="ARBA00023136"/>
    </source>
</evidence>
<proteinExistence type="predicted"/>
<evidence type="ECO:0000256" key="2">
    <source>
        <dbReference type="ARBA" id="ARBA00022475"/>
    </source>
</evidence>
<accession>A0A2A9HGK5</accession>
<evidence type="ECO:0000256" key="1">
    <source>
        <dbReference type="ARBA" id="ARBA00004236"/>
    </source>
</evidence>
<comment type="caution">
    <text evidence="8">The sequence shown here is derived from an EMBL/GenBank/DDBJ whole genome shotgun (WGS) entry which is preliminary data.</text>
</comment>
<evidence type="ECO:0000256" key="3">
    <source>
        <dbReference type="ARBA" id="ARBA00022692"/>
    </source>
</evidence>
<dbReference type="GO" id="GO:0005886">
    <property type="term" value="C:plasma membrane"/>
    <property type="evidence" value="ECO:0007669"/>
    <property type="project" value="UniProtKB-SubCell"/>
</dbReference>
<keyword evidence="2" id="KW-1003">Cell membrane</keyword>
<dbReference type="InterPro" id="IPR025937">
    <property type="entry name" value="PDGLE_dom"/>
</dbReference>
<keyword evidence="5 6" id="KW-0472">Membrane</keyword>
<evidence type="ECO:0000313" key="8">
    <source>
        <dbReference type="EMBL" id="PFG73949.1"/>
    </source>
</evidence>
<reference evidence="8 9" key="1">
    <citation type="submission" date="2017-09" db="EMBL/GenBank/DDBJ databases">
        <title>Sequencing the genomes of two abundant thermophiles in Great Basin hot springs: Thermocrinis jamiesonii and novel Chloroflexi Thermoflexus hugenholtzii.</title>
        <authorList>
            <person name="Hedlund B."/>
        </authorList>
    </citation>
    <scope>NUCLEOTIDE SEQUENCE [LARGE SCALE GENOMIC DNA]</scope>
    <source>
        <strain evidence="8 9">G233</strain>
    </source>
</reference>
<comment type="subcellular location">
    <subcellularLocation>
        <location evidence="1">Cell membrane</location>
    </subcellularLocation>
</comment>
<keyword evidence="3 6" id="KW-0812">Transmembrane</keyword>
<evidence type="ECO:0000256" key="4">
    <source>
        <dbReference type="ARBA" id="ARBA00022989"/>
    </source>
</evidence>
<feature type="domain" description="PDGLE" evidence="7">
    <location>
        <begin position="17"/>
        <end position="102"/>
    </location>
</feature>
<organism evidence="8 9">
    <name type="scientific">Tepidiforma thermophila (strain KCTC 52669 / CGMCC 1.13589 / G233)</name>
    <dbReference type="NCBI Taxonomy" id="2761530"/>
    <lineage>
        <taxon>Bacteria</taxon>
        <taxon>Bacillati</taxon>
        <taxon>Chloroflexota</taxon>
        <taxon>Tepidiformia</taxon>
        <taxon>Tepidiformales</taxon>
        <taxon>Tepidiformaceae</taxon>
        <taxon>Tepidiforma</taxon>
    </lineage>
</organism>
<dbReference type="Proteomes" id="UP000223071">
    <property type="component" value="Unassembled WGS sequence"/>
</dbReference>
<sequence>MTAAAPFERSFLRRWGWAIAGLVIAALVVIFLAPTASSDPDGLDRVAEDKEFVDKAKDPPYEWLTDYSIPGVNNEWASVVLAGLIGVGIVFVVTVGLGAAVRAAKKNRGSSA</sequence>
<evidence type="ECO:0000313" key="9">
    <source>
        <dbReference type="Proteomes" id="UP000223071"/>
    </source>
</evidence>